<keyword evidence="6" id="KW-0524">Neurogenesis</keyword>
<keyword evidence="8 13" id="KW-0472">Membrane</keyword>
<reference evidence="18" key="1">
    <citation type="submission" date="2017-02" db="UniProtKB">
        <authorList>
            <consortium name="WormBaseParasite"/>
        </authorList>
    </citation>
    <scope>IDENTIFICATION</scope>
</reference>
<comment type="caution">
    <text evidence="12">Lacks conserved residue(s) required for the propagation of feature annotation.</text>
</comment>
<evidence type="ECO:0000256" key="7">
    <source>
        <dbReference type="ARBA" id="ARBA00022989"/>
    </source>
</evidence>
<dbReference type="GO" id="GO:0030335">
    <property type="term" value="P:positive regulation of cell migration"/>
    <property type="evidence" value="ECO:0007669"/>
    <property type="project" value="TreeGrafter"/>
</dbReference>
<evidence type="ECO:0000256" key="12">
    <source>
        <dbReference type="PROSITE-ProRule" id="PRU00352"/>
    </source>
</evidence>
<name>A0A0N4U911_DRAME</name>
<dbReference type="GO" id="GO:0071526">
    <property type="term" value="P:semaphorin-plexin signaling pathway"/>
    <property type="evidence" value="ECO:0007669"/>
    <property type="project" value="TreeGrafter"/>
</dbReference>
<evidence type="ECO:0000256" key="1">
    <source>
        <dbReference type="ARBA" id="ARBA00004370"/>
    </source>
</evidence>
<dbReference type="InterPro" id="IPR016201">
    <property type="entry name" value="PSI"/>
</dbReference>
<comment type="subcellular location">
    <subcellularLocation>
        <location evidence="1">Membrane</location>
    </subcellularLocation>
</comment>
<keyword evidence="9" id="KW-1015">Disulfide bond</keyword>
<dbReference type="PANTHER" id="PTHR11036">
    <property type="entry name" value="SEMAPHORIN"/>
    <property type="match status" value="1"/>
</dbReference>
<evidence type="ECO:0000256" key="6">
    <source>
        <dbReference type="ARBA" id="ARBA00022902"/>
    </source>
</evidence>
<evidence type="ECO:0000313" key="16">
    <source>
        <dbReference type="Proteomes" id="UP000038040"/>
    </source>
</evidence>
<dbReference type="Proteomes" id="UP000274756">
    <property type="component" value="Unassembled WGS sequence"/>
</dbReference>
<sequence>MANLEVQHVLEWAPPGQTVEDCLMKGKSRLECHNYIRVMIRQINGRCLICGTHAFSPKCREYIFLNDDRLLHHRREFDGQAISPYDPRDNSTAVYVGETDEIYTGTVSDFASNDPLIYRKRLSDDDGLRTQRDDLKVLDSPNFVASFAYGDHVYFWYREWAAESSDTDRQVYARVARVCKKDRGGARPAHERWTSFVKARLNCSLPSNTPFYFNELQAITGPVPYNDGTTVVYGVFTTPESGIKMSAVCLFRMEAIKRIFDYGHFKIQKTPQSIWMPYRPRDVAMPVPRPGSCTTDSSKLSETIVTFITKNPLMHETVIAVGHKPLLVQGPDRAEFTQISVVPQVSSVRGFKHNALYLGTSDGRILKFYDPGDGKTALVETVRIFARNVPIVNLLATTNQIIVVTSDEVAAISLYHCDEQKTCSGCVHLQDAHCAWDLDSAHCVGRSDGKWTSGNFVQNVNLGRSEQCPEGAIDPDYYAIDELQSDRVSQWDYQQSSVSVQALLIGVIIAVTIASAGGFFVGYRISGWRSLHDPRHSSGSSSGSDYDSYAKARLTRHDSLLANKMEHIYGMAPTKDTVSLVLSMPQNGTTAMNSISNGGSGNITPKICPERTVFASLSHTTLPRDYKVKKVYL</sequence>
<evidence type="ECO:0000256" key="5">
    <source>
        <dbReference type="ARBA" id="ARBA00022782"/>
    </source>
</evidence>
<evidence type="ECO:0000313" key="17">
    <source>
        <dbReference type="Proteomes" id="UP000274756"/>
    </source>
</evidence>
<dbReference type="GO" id="GO:0007411">
    <property type="term" value="P:axon guidance"/>
    <property type="evidence" value="ECO:0007669"/>
    <property type="project" value="TreeGrafter"/>
</dbReference>
<dbReference type="STRING" id="318479.A0A0N4U911"/>
<dbReference type="SMART" id="SM00630">
    <property type="entry name" value="Sema"/>
    <property type="match status" value="1"/>
</dbReference>
<evidence type="ECO:0000256" key="9">
    <source>
        <dbReference type="ARBA" id="ARBA00023157"/>
    </source>
</evidence>
<evidence type="ECO:0000256" key="11">
    <source>
        <dbReference type="ARBA" id="ARBA00074143"/>
    </source>
</evidence>
<dbReference type="Gene3D" id="3.30.1680.10">
    <property type="entry name" value="ligand-binding face of the semaphorins, domain 2"/>
    <property type="match status" value="1"/>
</dbReference>
<dbReference type="GO" id="GO:0045499">
    <property type="term" value="F:chemorepellent activity"/>
    <property type="evidence" value="ECO:0007669"/>
    <property type="project" value="TreeGrafter"/>
</dbReference>
<dbReference type="InterPro" id="IPR001627">
    <property type="entry name" value="Semap_dom"/>
</dbReference>
<dbReference type="PANTHER" id="PTHR11036:SF127">
    <property type="entry name" value="SEMAPHORIN-1A"/>
    <property type="match status" value="1"/>
</dbReference>
<dbReference type="Gene3D" id="2.130.10.10">
    <property type="entry name" value="YVTN repeat-like/Quinoprotein amine dehydrogenase"/>
    <property type="match status" value="1"/>
</dbReference>
<gene>
    <name evidence="15" type="ORF">DME_LOCUS7557</name>
</gene>
<organism evidence="16 18">
    <name type="scientific">Dracunculus medinensis</name>
    <name type="common">Guinea worm</name>
    <dbReference type="NCBI Taxonomy" id="318479"/>
    <lineage>
        <taxon>Eukaryota</taxon>
        <taxon>Metazoa</taxon>
        <taxon>Ecdysozoa</taxon>
        <taxon>Nematoda</taxon>
        <taxon>Chromadorea</taxon>
        <taxon>Rhabditida</taxon>
        <taxon>Spirurina</taxon>
        <taxon>Dracunculoidea</taxon>
        <taxon>Dracunculidae</taxon>
        <taxon>Dracunculus</taxon>
    </lineage>
</organism>
<dbReference type="InterPro" id="IPR027231">
    <property type="entry name" value="Semaphorin"/>
</dbReference>
<dbReference type="SMART" id="SM00423">
    <property type="entry name" value="PSI"/>
    <property type="match status" value="1"/>
</dbReference>
<dbReference type="PROSITE" id="PS51004">
    <property type="entry name" value="SEMA"/>
    <property type="match status" value="1"/>
</dbReference>
<reference evidence="15 17" key="2">
    <citation type="submission" date="2018-11" db="EMBL/GenBank/DDBJ databases">
        <authorList>
            <consortium name="Pathogen Informatics"/>
        </authorList>
    </citation>
    <scope>NUCLEOTIDE SEQUENCE [LARGE SCALE GENOMIC DNA]</scope>
</reference>
<keyword evidence="3" id="KW-0217">Developmental protein</keyword>
<evidence type="ECO:0000256" key="3">
    <source>
        <dbReference type="ARBA" id="ARBA00022473"/>
    </source>
</evidence>
<evidence type="ECO:0000256" key="2">
    <source>
        <dbReference type="ARBA" id="ARBA00009492"/>
    </source>
</evidence>
<dbReference type="GO" id="GO:0005886">
    <property type="term" value="C:plasma membrane"/>
    <property type="evidence" value="ECO:0007669"/>
    <property type="project" value="TreeGrafter"/>
</dbReference>
<accession>A0A0N4U911</accession>
<evidence type="ECO:0000313" key="15">
    <source>
        <dbReference type="EMBL" id="VDN57584.1"/>
    </source>
</evidence>
<evidence type="ECO:0000313" key="18">
    <source>
        <dbReference type="WBParaSite" id="DME_0000355201-mRNA-1"/>
    </source>
</evidence>
<dbReference type="OrthoDB" id="9988752at2759"/>
<keyword evidence="10" id="KW-0325">Glycoprotein</keyword>
<keyword evidence="7 13" id="KW-1133">Transmembrane helix</keyword>
<protein>
    <recommendedName>
        <fullName evidence="11">Semaphorin-1A</fullName>
    </recommendedName>
</protein>
<dbReference type="EMBL" id="UYYG01001161">
    <property type="protein sequence ID" value="VDN57584.1"/>
    <property type="molecule type" value="Genomic_DNA"/>
</dbReference>
<evidence type="ECO:0000256" key="8">
    <source>
        <dbReference type="ARBA" id="ARBA00023136"/>
    </source>
</evidence>
<feature type="domain" description="Sema" evidence="14">
    <location>
        <begin position="1"/>
        <end position="414"/>
    </location>
</feature>
<dbReference type="AlphaFoldDB" id="A0A0N4U911"/>
<dbReference type="WBParaSite" id="DME_0000355201-mRNA-1">
    <property type="protein sequence ID" value="DME_0000355201-mRNA-1"/>
    <property type="gene ID" value="DME_0000355201"/>
</dbReference>
<evidence type="ECO:0000256" key="13">
    <source>
        <dbReference type="SAM" id="Phobius"/>
    </source>
</evidence>
<comment type="similarity">
    <text evidence="2">Belongs to the semaphorin family.</text>
</comment>
<dbReference type="SUPFAM" id="SSF101912">
    <property type="entry name" value="Sema domain"/>
    <property type="match status" value="1"/>
</dbReference>
<dbReference type="FunFam" id="3.30.1680.10:FF:000016">
    <property type="entry name" value="Putative Semaphorin-6B"/>
    <property type="match status" value="1"/>
</dbReference>
<dbReference type="Proteomes" id="UP000038040">
    <property type="component" value="Unplaced"/>
</dbReference>
<dbReference type="InterPro" id="IPR036352">
    <property type="entry name" value="Semap_dom_sf"/>
</dbReference>
<keyword evidence="4 13" id="KW-0812">Transmembrane</keyword>
<dbReference type="Pfam" id="PF01403">
    <property type="entry name" value="Sema"/>
    <property type="match status" value="1"/>
</dbReference>
<evidence type="ECO:0000259" key="14">
    <source>
        <dbReference type="PROSITE" id="PS51004"/>
    </source>
</evidence>
<proteinExistence type="inferred from homology"/>
<keyword evidence="17" id="KW-1185">Reference proteome</keyword>
<dbReference type="GO" id="GO:0030215">
    <property type="term" value="F:semaphorin receptor binding"/>
    <property type="evidence" value="ECO:0007669"/>
    <property type="project" value="InterPro"/>
</dbReference>
<evidence type="ECO:0000256" key="4">
    <source>
        <dbReference type="ARBA" id="ARBA00022692"/>
    </source>
</evidence>
<dbReference type="InterPro" id="IPR015943">
    <property type="entry name" value="WD40/YVTN_repeat-like_dom_sf"/>
</dbReference>
<keyword evidence="5" id="KW-0221">Differentiation</keyword>
<feature type="transmembrane region" description="Helical" evidence="13">
    <location>
        <begin position="502"/>
        <end position="523"/>
    </location>
</feature>
<evidence type="ECO:0000256" key="10">
    <source>
        <dbReference type="ARBA" id="ARBA00023180"/>
    </source>
</evidence>
<dbReference type="SUPFAM" id="SSF103575">
    <property type="entry name" value="Plexin repeat"/>
    <property type="match status" value="1"/>
</dbReference>